<dbReference type="SUPFAM" id="SSF52172">
    <property type="entry name" value="CheY-like"/>
    <property type="match status" value="1"/>
</dbReference>
<dbReference type="Pfam" id="PF00072">
    <property type="entry name" value="Response_reg"/>
    <property type="match status" value="1"/>
</dbReference>
<dbReference type="RefSeq" id="WP_114209329.1">
    <property type="nucleotide sequence ID" value="NZ_CP030840.1"/>
</dbReference>
<evidence type="ECO:0000313" key="4">
    <source>
        <dbReference type="Proteomes" id="UP000253606"/>
    </source>
</evidence>
<dbReference type="GO" id="GO:0000160">
    <property type="term" value="P:phosphorelay signal transduction system"/>
    <property type="evidence" value="ECO:0007669"/>
    <property type="project" value="InterPro"/>
</dbReference>
<dbReference type="EMBL" id="CP030840">
    <property type="protein sequence ID" value="AXC14582.1"/>
    <property type="molecule type" value="Genomic_DNA"/>
</dbReference>
<accession>A0A2Z5G5U3</accession>
<gene>
    <name evidence="3" type="ORF">ACPOL_5332</name>
</gene>
<dbReference type="Gene3D" id="3.40.50.2300">
    <property type="match status" value="1"/>
</dbReference>
<dbReference type="KEGG" id="abas:ACPOL_5332"/>
<feature type="domain" description="Response regulatory" evidence="2">
    <location>
        <begin position="5"/>
        <end position="79"/>
    </location>
</feature>
<evidence type="ECO:0000259" key="2">
    <source>
        <dbReference type="PROSITE" id="PS50110"/>
    </source>
</evidence>
<organism evidence="3 4">
    <name type="scientific">Acidisarcina polymorpha</name>
    <dbReference type="NCBI Taxonomy" id="2211140"/>
    <lineage>
        <taxon>Bacteria</taxon>
        <taxon>Pseudomonadati</taxon>
        <taxon>Acidobacteriota</taxon>
        <taxon>Terriglobia</taxon>
        <taxon>Terriglobales</taxon>
        <taxon>Acidobacteriaceae</taxon>
        <taxon>Acidisarcina</taxon>
    </lineage>
</organism>
<sequence length="79" mass="8944">MSGASILLVEDDLNVFHSIQRKLKAHHYETFYAPDAVASIAQARLHRPSIILLDLGLPAGDGFVVMERLKQIPIYRIFR</sequence>
<dbReference type="OrthoDB" id="123403at2"/>
<evidence type="ECO:0000256" key="1">
    <source>
        <dbReference type="PROSITE-ProRule" id="PRU00169"/>
    </source>
</evidence>
<dbReference type="PROSITE" id="PS50110">
    <property type="entry name" value="RESPONSE_REGULATORY"/>
    <property type="match status" value="1"/>
</dbReference>
<evidence type="ECO:0000313" key="3">
    <source>
        <dbReference type="EMBL" id="AXC14582.1"/>
    </source>
</evidence>
<feature type="modified residue" description="4-aspartylphosphate" evidence="1">
    <location>
        <position position="54"/>
    </location>
</feature>
<dbReference type="Proteomes" id="UP000253606">
    <property type="component" value="Chromosome"/>
</dbReference>
<dbReference type="InterPro" id="IPR001789">
    <property type="entry name" value="Sig_transdc_resp-reg_receiver"/>
</dbReference>
<protein>
    <recommendedName>
        <fullName evidence="2">Response regulatory domain-containing protein</fullName>
    </recommendedName>
</protein>
<keyword evidence="4" id="KW-1185">Reference proteome</keyword>
<proteinExistence type="predicted"/>
<keyword evidence="1" id="KW-0597">Phosphoprotein</keyword>
<dbReference type="AlphaFoldDB" id="A0A2Z5G5U3"/>
<name>A0A2Z5G5U3_9BACT</name>
<reference evidence="3 4" key="1">
    <citation type="journal article" date="2018" name="Front. Microbiol.">
        <title>Hydrolytic Capabilities as a Key to Environmental Success: Chitinolytic and Cellulolytic Acidobacteria From Acidic Sub-arctic Soils and Boreal Peatlands.</title>
        <authorList>
            <person name="Belova S.E."/>
            <person name="Ravin N.V."/>
            <person name="Pankratov T.A."/>
            <person name="Rakitin A.L."/>
            <person name="Ivanova A.A."/>
            <person name="Beletsky A.V."/>
            <person name="Mardanov A.V."/>
            <person name="Sinninghe Damste J.S."/>
            <person name="Dedysh S.N."/>
        </authorList>
    </citation>
    <scope>NUCLEOTIDE SEQUENCE [LARGE SCALE GENOMIC DNA]</scope>
    <source>
        <strain evidence="3 4">SBC82</strain>
    </source>
</reference>
<dbReference type="InterPro" id="IPR011006">
    <property type="entry name" value="CheY-like_superfamily"/>
</dbReference>